<dbReference type="InterPro" id="IPR000701">
    <property type="entry name" value="SuccDH_FuR_B_TM-su"/>
</dbReference>
<evidence type="ECO:0000256" key="1">
    <source>
        <dbReference type="ARBA" id="ARBA00004141"/>
    </source>
</evidence>
<sequence>MLAQRIAQQSLRRMAVQRPLATSMAKFASPAAIATNQFIQTRPVATQNMKPNEAYNILVEQRKHRPVSPHLGIYQPQITWYGSALNRITGAICSGGLYVFGAAYLVAPLIGWHLESASLAAAFGSLPLIAKVLIKSSLAFPFTYHCVNGIRHLVWDFGKWFTNKQIQVSGWAAFAVSGLSTAYLALAW</sequence>
<dbReference type="PROSITE" id="PS01001">
    <property type="entry name" value="SDH_CYT_2"/>
    <property type="match status" value="1"/>
</dbReference>
<dbReference type="InterPro" id="IPR014314">
    <property type="entry name" value="Succ_DH_cytb556"/>
</dbReference>
<reference evidence="9 10" key="1">
    <citation type="journal article" date="2016" name="Fungal Biol.">
        <title>The genome of Xylona heveae provides a window into fungal endophytism.</title>
        <authorList>
            <person name="Gazis R."/>
            <person name="Kuo A."/>
            <person name="Riley R."/>
            <person name="LaButti K."/>
            <person name="Lipzen A."/>
            <person name="Lin J."/>
            <person name="Amirebrahimi M."/>
            <person name="Hesse C.N."/>
            <person name="Spatafora J.W."/>
            <person name="Henrissat B."/>
            <person name="Hainaut M."/>
            <person name="Grigoriev I.V."/>
            <person name="Hibbett D.S."/>
        </authorList>
    </citation>
    <scope>NUCLEOTIDE SEQUENCE [LARGE SCALE GENOMIC DNA]</scope>
    <source>
        <strain evidence="9 10">TC161</strain>
    </source>
</reference>
<dbReference type="PANTHER" id="PTHR10978:SF5">
    <property type="entry name" value="SUCCINATE DEHYDROGENASE CYTOCHROME B560 SUBUNIT, MITOCHONDRIAL"/>
    <property type="match status" value="1"/>
</dbReference>
<dbReference type="GeneID" id="28898347"/>
<organism evidence="9 10">
    <name type="scientific">Xylona heveae (strain CBS 132557 / TC161)</name>
    <dbReference type="NCBI Taxonomy" id="1328760"/>
    <lineage>
        <taxon>Eukaryota</taxon>
        <taxon>Fungi</taxon>
        <taxon>Dikarya</taxon>
        <taxon>Ascomycota</taxon>
        <taxon>Pezizomycotina</taxon>
        <taxon>Xylonomycetes</taxon>
        <taxon>Xylonales</taxon>
        <taxon>Xylonaceae</taxon>
        <taxon>Xylona</taxon>
    </lineage>
</organism>
<dbReference type="Pfam" id="PF01127">
    <property type="entry name" value="Sdh_cyt"/>
    <property type="match status" value="1"/>
</dbReference>
<feature type="transmembrane region" description="Helical" evidence="8">
    <location>
        <begin position="168"/>
        <end position="186"/>
    </location>
</feature>
<dbReference type="AlphaFoldDB" id="A0A165ADG7"/>
<proteinExistence type="predicted"/>
<evidence type="ECO:0000313" key="9">
    <source>
        <dbReference type="EMBL" id="KZF20296.1"/>
    </source>
</evidence>
<keyword evidence="6" id="KW-0408">Iron</keyword>
<keyword evidence="4" id="KW-0479">Metal-binding</keyword>
<dbReference type="OrthoDB" id="588261at2759"/>
<dbReference type="GO" id="GO:0009055">
    <property type="term" value="F:electron transfer activity"/>
    <property type="evidence" value="ECO:0007669"/>
    <property type="project" value="InterPro"/>
</dbReference>
<dbReference type="InterPro" id="IPR018495">
    <property type="entry name" value="Succ_DH_cyt_bsu_CS"/>
</dbReference>
<evidence type="ECO:0000256" key="7">
    <source>
        <dbReference type="ARBA" id="ARBA00023136"/>
    </source>
</evidence>
<dbReference type="InParanoid" id="A0A165ADG7"/>
<dbReference type="EMBL" id="KV407463">
    <property type="protein sequence ID" value="KZF20296.1"/>
    <property type="molecule type" value="Genomic_DNA"/>
</dbReference>
<keyword evidence="2" id="KW-0349">Heme</keyword>
<dbReference type="SUPFAM" id="SSF81343">
    <property type="entry name" value="Fumarate reductase respiratory complex transmembrane subunits"/>
    <property type="match status" value="1"/>
</dbReference>
<keyword evidence="7 8" id="KW-0472">Membrane</keyword>
<evidence type="ECO:0000256" key="3">
    <source>
        <dbReference type="ARBA" id="ARBA00022692"/>
    </source>
</evidence>
<protein>
    <submittedName>
        <fullName evidence="9">Cytochrome b560 subunit of succinate dehydrogenase</fullName>
    </submittedName>
</protein>
<gene>
    <name evidence="9" type="ORF">L228DRAFT_249967</name>
</gene>
<name>A0A165ADG7_XYLHT</name>
<dbReference type="NCBIfam" id="TIGR02970">
    <property type="entry name" value="succ_dehyd_cytB"/>
    <property type="match status" value="1"/>
</dbReference>
<dbReference type="STRING" id="1328760.A0A165ADG7"/>
<dbReference type="GO" id="GO:0016020">
    <property type="term" value="C:membrane"/>
    <property type="evidence" value="ECO:0007669"/>
    <property type="project" value="UniProtKB-SubCell"/>
</dbReference>
<evidence type="ECO:0000256" key="5">
    <source>
        <dbReference type="ARBA" id="ARBA00022989"/>
    </source>
</evidence>
<dbReference type="CDD" id="cd03499">
    <property type="entry name" value="SQR_TypeC_SdhC"/>
    <property type="match status" value="1"/>
</dbReference>
<keyword evidence="10" id="KW-1185">Reference proteome</keyword>
<dbReference type="GO" id="GO:0005739">
    <property type="term" value="C:mitochondrion"/>
    <property type="evidence" value="ECO:0007669"/>
    <property type="project" value="GOC"/>
</dbReference>
<dbReference type="GO" id="GO:0046872">
    <property type="term" value="F:metal ion binding"/>
    <property type="evidence" value="ECO:0007669"/>
    <property type="project" value="UniProtKB-KW"/>
</dbReference>
<dbReference type="RefSeq" id="XP_018185851.1">
    <property type="nucleotide sequence ID" value="XM_018333210.1"/>
</dbReference>
<evidence type="ECO:0000313" key="10">
    <source>
        <dbReference type="Proteomes" id="UP000076632"/>
    </source>
</evidence>
<evidence type="ECO:0000256" key="6">
    <source>
        <dbReference type="ARBA" id="ARBA00023004"/>
    </source>
</evidence>
<dbReference type="Gene3D" id="1.20.1300.10">
    <property type="entry name" value="Fumarate reductase/succinate dehydrogenase, transmembrane subunit"/>
    <property type="match status" value="1"/>
</dbReference>
<evidence type="ECO:0000256" key="8">
    <source>
        <dbReference type="SAM" id="Phobius"/>
    </source>
</evidence>
<dbReference type="Proteomes" id="UP000076632">
    <property type="component" value="Unassembled WGS sequence"/>
</dbReference>
<accession>A0A165ADG7</accession>
<feature type="transmembrane region" description="Helical" evidence="8">
    <location>
        <begin position="88"/>
        <end position="110"/>
    </location>
</feature>
<evidence type="ECO:0000256" key="4">
    <source>
        <dbReference type="ARBA" id="ARBA00022723"/>
    </source>
</evidence>
<dbReference type="OMA" id="MNGIRHL"/>
<keyword evidence="5 8" id="KW-1133">Transmembrane helix</keyword>
<comment type="subcellular location">
    <subcellularLocation>
        <location evidence="1">Membrane</location>
        <topology evidence="1">Multi-pass membrane protein</topology>
    </subcellularLocation>
</comment>
<keyword evidence="3 8" id="KW-0812">Transmembrane</keyword>
<dbReference type="GO" id="GO:0006099">
    <property type="term" value="P:tricarboxylic acid cycle"/>
    <property type="evidence" value="ECO:0007669"/>
    <property type="project" value="InterPro"/>
</dbReference>
<dbReference type="InterPro" id="IPR034804">
    <property type="entry name" value="SQR/QFR_C/D"/>
</dbReference>
<dbReference type="GO" id="GO:0006121">
    <property type="term" value="P:mitochondrial electron transport, succinate to ubiquinone"/>
    <property type="evidence" value="ECO:0007669"/>
    <property type="project" value="TreeGrafter"/>
</dbReference>
<evidence type="ECO:0000256" key="2">
    <source>
        <dbReference type="ARBA" id="ARBA00022617"/>
    </source>
</evidence>
<dbReference type="PANTHER" id="PTHR10978">
    <property type="entry name" value="SUCCINATE DEHYDROGENASE CYTOCHROME B560 SUBUNIT"/>
    <property type="match status" value="1"/>
</dbReference>
<dbReference type="FunCoup" id="A0A165ADG7">
    <property type="interactions" value="362"/>
</dbReference>